<dbReference type="PANTHER" id="PTHR43808">
    <property type="entry name" value="ACETYLORNITHINE DEACETYLASE"/>
    <property type="match status" value="1"/>
</dbReference>
<dbReference type="InterPro" id="IPR002933">
    <property type="entry name" value="Peptidase_M20"/>
</dbReference>
<dbReference type="GO" id="GO:0046872">
    <property type="term" value="F:metal ion binding"/>
    <property type="evidence" value="ECO:0007669"/>
    <property type="project" value="UniProtKB-KW"/>
</dbReference>
<name>A0A212JCH8_9DELT</name>
<keyword evidence="5" id="KW-0645">Protease</keyword>
<evidence type="ECO:0000313" key="5">
    <source>
        <dbReference type="EMBL" id="SBV97154.1"/>
    </source>
</evidence>
<dbReference type="Gene3D" id="3.30.70.360">
    <property type="match status" value="1"/>
</dbReference>
<dbReference type="Pfam" id="PF07687">
    <property type="entry name" value="M20_dimer"/>
    <property type="match status" value="1"/>
</dbReference>
<evidence type="ECO:0000256" key="2">
    <source>
        <dbReference type="ARBA" id="ARBA00022801"/>
    </source>
</evidence>
<evidence type="ECO:0000256" key="1">
    <source>
        <dbReference type="ARBA" id="ARBA00022723"/>
    </source>
</evidence>
<dbReference type="Gene3D" id="3.40.630.10">
    <property type="entry name" value="Zn peptidases"/>
    <property type="match status" value="1"/>
</dbReference>
<dbReference type="InterPro" id="IPR036264">
    <property type="entry name" value="Bact_exopeptidase_dim_dom"/>
</dbReference>
<feature type="active site" description="Proton acceptor" evidence="3">
    <location>
        <position position="160"/>
    </location>
</feature>
<dbReference type="InterPro" id="IPR050072">
    <property type="entry name" value="Peptidase_M20A"/>
</dbReference>
<dbReference type="CDD" id="cd03885">
    <property type="entry name" value="M20_CPDG2"/>
    <property type="match status" value="1"/>
</dbReference>
<protein>
    <submittedName>
        <fullName evidence="5">Putative Carboxypeptidase G2</fullName>
        <ecNumber evidence="5">3.4.17.11</ecNumber>
    </submittedName>
</protein>
<feature type="domain" description="Peptidase M20 dimerisation" evidence="4">
    <location>
        <begin position="197"/>
        <end position="289"/>
    </location>
</feature>
<dbReference type="SUPFAM" id="SSF53187">
    <property type="entry name" value="Zn-dependent exopeptidases"/>
    <property type="match status" value="1"/>
</dbReference>
<reference evidence="5" key="1">
    <citation type="submission" date="2016-04" db="EMBL/GenBank/DDBJ databases">
        <authorList>
            <person name="Evans L.H."/>
            <person name="Alamgir A."/>
            <person name="Owens N."/>
            <person name="Weber N.D."/>
            <person name="Virtaneva K."/>
            <person name="Barbian K."/>
            <person name="Babar A."/>
            <person name="Rosenke K."/>
        </authorList>
    </citation>
    <scope>NUCLEOTIDE SEQUENCE</scope>
    <source>
        <strain evidence="5">86</strain>
    </source>
</reference>
<dbReference type="InterPro" id="IPR017150">
    <property type="entry name" value="Pept_M20_glutamate_carboxypep"/>
</dbReference>
<dbReference type="EMBL" id="FLUQ01000001">
    <property type="protein sequence ID" value="SBV97154.1"/>
    <property type="molecule type" value="Genomic_DNA"/>
</dbReference>
<dbReference type="SUPFAM" id="SSF55031">
    <property type="entry name" value="Bacterial exopeptidase dimerisation domain"/>
    <property type="match status" value="1"/>
</dbReference>
<dbReference type="PANTHER" id="PTHR43808:SF9">
    <property type="entry name" value="BLL0789 PROTEIN"/>
    <property type="match status" value="1"/>
</dbReference>
<gene>
    <name evidence="5" type="ORF">KL86DPRO_11168</name>
</gene>
<keyword evidence="1" id="KW-0479">Metal-binding</keyword>
<dbReference type="InterPro" id="IPR011650">
    <property type="entry name" value="Peptidase_M20_dimer"/>
</dbReference>
<evidence type="ECO:0000259" key="4">
    <source>
        <dbReference type="Pfam" id="PF07687"/>
    </source>
</evidence>
<dbReference type="Pfam" id="PF01546">
    <property type="entry name" value="Peptidase_M20"/>
    <property type="match status" value="1"/>
</dbReference>
<organism evidence="5">
    <name type="scientific">uncultured delta proteobacterium</name>
    <dbReference type="NCBI Taxonomy" id="34034"/>
    <lineage>
        <taxon>Bacteria</taxon>
        <taxon>Deltaproteobacteria</taxon>
        <taxon>environmental samples</taxon>
    </lineage>
</organism>
<dbReference type="PIRSF" id="PIRSF037238">
    <property type="entry name" value="Carboxypeptidase_G2"/>
    <property type="match status" value="1"/>
</dbReference>
<feature type="active site" evidence="3">
    <location>
        <position position="99"/>
    </location>
</feature>
<keyword evidence="5" id="KW-0121">Carboxypeptidase</keyword>
<evidence type="ECO:0000256" key="3">
    <source>
        <dbReference type="PIRSR" id="PIRSR037238-1"/>
    </source>
</evidence>
<accession>A0A212JCH8</accession>
<keyword evidence="2 5" id="KW-0378">Hydrolase</keyword>
<sequence>MPRERKQRAGTMMPDSGKLLDLAEQETGSFLNLLEKAVLLESPTYGDKAASDACGRFFQQLFAGLGFRVRTFPQTECGDHFVAEYGEGDDALMLVGHYDTVFPMGSLAAMPWKVADGKAYGPGAADMKGGLVLAWHAVRLMQKLRIPLRRKIILCVNADEEAGSPTSRALMEEVARNSRYALILEPGMQDYRGVKVSRLGRAAYTVKAHGRSSHSGLAPKDGASAVTELAHQVGELAALNDYDRNVLVSPTYFAAGNRRMSMIPGEGELEVEARAATLEELARVATAIEGLQPKLAGMRLEITGGVNKQPLVFDAKNKALFATVNALAEGLGFSLTRHAVGSGSDGNYTFNAGTPTLDGLGVIGALLHNPGEHLFVDHVPYRMALLVRILAAL</sequence>
<dbReference type="AlphaFoldDB" id="A0A212JCH8"/>
<dbReference type="GO" id="GO:0004180">
    <property type="term" value="F:carboxypeptidase activity"/>
    <property type="evidence" value="ECO:0007669"/>
    <property type="project" value="UniProtKB-KW"/>
</dbReference>
<dbReference type="EC" id="3.4.17.11" evidence="5"/>
<proteinExistence type="predicted"/>